<dbReference type="NCBIfam" id="NF004570">
    <property type="entry name" value="PRK05907.1"/>
    <property type="match status" value="1"/>
</dbReference>
<evidence type="ECO:0000256" key="4">
    <source>
        <dbReference type="ARBA" id="ARBA00022705"/>
    </source>
</evidence>
<dbReference type="RefSeq" id="WP_011458146.1">
    <property type="nucleotide sequence ID" value="NC_007899.1"/>
</dbReference>
<dbReference type="InterPro" id="IPR005790">
    <property type="entry name" value="DNA_polIII_delta"/>
</dbReference>
<dbReference type="SUPFAM" id="SSF48019">
    <property type="entry name" value="post-AAA+ oligomerization domain-like"/>
    <property type="match status" value="1"/>
</dbReference>
<keyword evidence="5" id="KW-0239">DNA-directed DNA polymerase</keyword>
<dbReference type="eggNOG" id="COG1466">
    <property type="taxonomic scope" value="Bacteria"/>
</dbReference>
<dbReference type="OrthoDB" id="17481at2"/>
<evidence type="ECO:0000256" key="7">
    <source>
        <dbReference type="ARBA" id="ARBA00049244"/>
    </source>
</evidence>
<keyword evidence="2" id="KW-0808">Transferase</keyword>
<evidence type="ECO:0000313" key="9">
    <source>
        <dbReference type="Proteomes" id="UP000001260"/>
    </source>
</evidence>
<dbReference type="GO" id="GO:0003887">
    <property type="term" value="F:DNA-directed DNA polymerase activity"/>
    <property type="evidence" value="ECO:0007669"/>
    <property type="project" value="UniProtKB-KW"/>
</dbReference>
<keyword evidence="3" id="KW-0548">Nucleotidyltransferase</keyword>
<dbReference type="GO" id="GO:0009360">
    <property type="term" value="C:DNA polymerase III complex"/>
    <property type="evidence" value="ECO:0007669"/>
    <property type="project" value="TreeGrafter"/>
</dbReference>
<dbReference type="KEGG" id="cfe:BAE81366.1"/>
<evidence type="ECO:0000256" key="6">
    <source>
        <dbReference type="ARBA" id="ARBA00034754"/>
    </source>
</evidence>
<evidence type="ECO:0000256" key="1">
    <source>
        <dbReference type="ARBA" id="ARBA00012417"/>
    </source>
</evidence>
<reference evidence="8 9" key="1">
    <citation type="journal article" date="2006" name="DNA Res.">
        <title>Genome sequence of the cat pathogen, Chlamydophila felis.</title>
        <authorList>
            <person name="Azuma Y."/>
            <person name="Hirakawa H."/>
            <person name="Yamashita A."/>
            <person name="Cai Y."/>
            <person name="Rahman M.A."/>
            <person name="Suzuki H."/>
            <person name="Mitaku S."/>
            <person name="Toh H."/>
            <person name="Goto S."/>
            <person name="Murakami T."/>
            <person name="Sugi K."/>
            <person name="Hayashi H."/>
            <person name="Fukushi H."/>
            <person name="Hattori M."/>
            <person name="Kuhara S."/>
            <person name="Shirai M."/>
        </authorList>
    </citation>
    <scope>NUCLEOTIDE SEQUENCE [LARGE SCALE GENOMIC DNA]</scope>
    <source>
        <strain evidence="8 9">Fe/C-56</strain>
    </source>
</reference>
<name>Q254C2_CHLFF</name>
<protein>
    <recommendedName>
        <fullName evidence="1">DNA-directed DNA polymerase</fullName>
        <ecNumber evidence="1">2.7.7.7</ecNumber>
    </recommendedName>
</protein>
<evidence type="ECO:0000256" key="3">
    <source>
        <dbReference type="ARBA" id="ARBA00022695"/>
    </source>
</evidence>
<dbReference type="Proteomes" id="UP000001260">
    <property type="component" value="Chromosome"/>
</dbReference>
<dbReference type="GO" id="GO:0003677">
    <property type="term" value="F:DNA binding"/>
    <property type="evidence" value="ECO:0007669"/>
    <property type="project" value="InterPro"/>
</dbReference>
<dbReference type="HOGENOM" id="CLU_077347_0_0_0"/>
<dbReference type="InterPro" id="IPR008921">
    <property type="entry name" value="DNA_pol3_clamp-load_cplx_C"/>
</dbReference>
<dbReference type="GO" id="GO:0006261">
    <property type="term" value="P:DNA-templated DNA replication"/>
    <property type="evidence" value="ECO:0007669"/>
    <property type="project" value="TreeGrafter"/>
</dbReference>
<dbReference type="EC" id="2.7.7.7" evidence="1"/>
<comment type="similarity">
    <text evidence="6">Belongs to the DNA polymerase HolA subunit family.</text>
</comment>
<sequence length="312" mass="35816">MQDYTCFQDFSKVYKENTPSFTVIGSNSEEDKDVCIELLISGKTQEFDASGLTISDLSKWTEAYGLFPSKEVITIFQVEKLSQQTRDFLIRYAKNPHPYLTVLLFTTKQSCYQSLRKEFSSAIFLSLFGEWPSDREKRMMVLLSQRASLLGISCPLALASAFIKKFPQGEEMHNLLGEFHKLLCCMGKKQTLEYSDIESFVVKKEQVSLWKLRDAVLQRNASESQALLQSLIYEQGEDPLGLIAFLRGQCLYGLRSLEEEVGDRKHRFFVAYGKERLYQALSHLFYAESVIKNNDQDPIIAVETLLIRMTHS</sequence>
<gene>
    <name evidence="8" type="ordered locus">CF0594</name>
</gene>
<comment type="catalytic activity">
    <reaction evidence="7">
        <text>DNA(n) + a 2'-deoxyribonucleoside 5'-triphosphate = DNA(n+1) + diphosphate</text>
        <dbReference type="Rhea" id="RHEA:22508"/>
        <dbReference type="Rhea" id="RHEA-COMP:17339"/>
        <dbReference type="Rhea" id="RHEA-COMP:17340"/>
        <dbReference type="ChEBI" id="CHEBI:33019"/>
        <dbReference type="ChEBI" id="CHEBI:61560"/>
        <dbReference type="ChEBI" id="CHEBI:173112"/>
        <dbReference type="EC" id="2.7.7.7"/>
    </reaction>
</comment>
<proteinExistence type="inferred from homology"/>
<evidence type="ECO:0000256" key="5">
    <source>
        <dbReference type="ARBA" id="ARBA00022932"/>
    </source>
</evidence>
<dbReference type="EMBL" id="AP006861">
    <property type="protein sequence ID" value="BAE81366.1"/>
    <property type="molecule type" value="Genomic_DNA"/>
</dbReference>
<organism evidence="8 9">
    <name type="scientific">Chlamydia felis (strain Fe/C-56)</name>
    <name type="common">Chlamydophila felis</name>
    <dbReference type="NCBI Taxonomy" id="264202"/>
    <lineage>
        <taxon>Bacteria</taxon>
        <taxon>Pseudomonadati</taxon>
        <taxon>Chlamydiota</taxon>
        <taxon>Chlamydiia</taxon>
        <taxon>Chlamydiales</taxon>
        <taxon>Chlamydiaceae</taxon>
        <taxon>Chlamydia/Chlamydophila group</taxon>
        <taxon>Chlamydia</taxon>
    </lineage>
</organism>
<keyword evidence="9" id="KW-1185">Reference proteome</keyword>
<keyword evidence="4" id="KW-0235">DNA replication</keyword>
<dbReference type="STRING" id="264202.gene:10544420"/>
<evidence type="ECO:0000313" key="8">
    <source>
        <dbReference type="EMBL" id="BAE81366.1"/>
    </source>
</evidence>
<accession>Q254C2</accession>
<dbReference type="AlphaFoldDB" id="Q254C2"/>
<dbReference type="PANTHER" id="PTHR34388">
    <property type="entry name" value="DNA POLYMERASE III SUBUNIT DELTA"/>
    <property type="match status" value="1"/>
</dbReference>
<evidence type="ECO:0000256" key="2">
    <source>
        <dbReference type="ARBA" id="ARBA00022679"/>
    </source>
</evidence>
<dbReference type="PANTHER" id="PTHR34388:SF1">
    <property type="entry name" value="DNA POLYMERASE III SUBUNIT DELTA"/>
    <property type="match status" value="1"/>
</dbReference>